<proteinExistence type="predicted"/>
<reference evidence="1" key="1">
    <citation type="submission" date="2021-01" db="EMBL/GenBank/DDBJ databases">
        <authorList>
            <person name="Corre E."/>
            <person name="Pelletier E."/>
            <person name="Niang G."/>
            <person name="Scheremetjew M."/>
            <person name="Finn R."/>
            <person name="Kale V."/>
            <person name="Holt S."/>
            <person name="Cochrane G."/>
            <person name="Meng A."/>
            <person name="Brown T."/>
            <person name="Cohen L."/>
        </authorList>
    </citation>
    <scope>NUCLEOTIDE SEQUENCE</scope>
    <source>
        <strain evidence="1">S3</strain>
    </source>
</reference>
<dbReference type="EMBL" id="HBIH01038184">
    <property type="protein sequence ID" value="CAE0334789.1"/>
    <property type="molecule type" value="Transcribed_RNA"/>
</dbReference>
<accession>A0A7S3IZJ3</accession>
<evidence type="ECO:0008006" key="2">
    <source>
        <dbReference type="Google" id="ProtNLM"/>
    </source>
</evidence>
<dbReference type="AlphaFoldDB" id="A0A7S3IZJ3"/>
<gene>
    <name evidence="1" type="ORF">SINC0208_LOCUS15428</name>
</gene>
<name>A0A7S3IZJ3_9SPIT</name>
<sequence>MNLFVQLHTLLADNVKLGDLVVDDGLALFQGDVDLLDLVLDFTDLALRVEDHLIAVLDLSVQVVGQLLLLRLLEVFLEQLLSLLEQLSLLLTDDGHGSEKVLNLLKVTLGLLVPQIPVGDVDLQLGAPRHVGRLQLVLELNPLLFNVRKLPSEVFDLLVIFLGAHLAVSIVKLTELRALELDLFLLASQLHLDLLGLDLDGLGVVGLLLDLLVEGSRHVLQLLGQHVDAFFRSLSLHREGLVTVAHLVVTGLLSQIPLGQVGQSLLKLEFLLLHALSLRLLLFQKGFGFLGLQAGGFAVTVELTKALQTLFRLAVEVALQLVELSVLGNDGVHSLLVLLEIAVAALLDGGLEARVLGLDLLFLLQVRLDEFLHLTDLALEVIEFNLVVIAEFPHLFVRVVLDRLRLGQALLGQSVILVQVLAHVLELVQVAELAFFVVHDDLLLLLDALDDALHLVVEVDVHALDVIAFGLLAQKLHELFLFLLDVHGLRALRTGARRVWPKAEEVSKDIRYLVLLFVPPVLEPLIHRPGRGS</sequence>
<evidence type="ECO:0000313" key="1">
    <source>
        <dbReference type="EMBL" id="CAE0334789.1"/>
    </source>
</evidence>
<protein>
    <recommendedName>
        <fullName evidence="2">NAD-specific glutamate dehydrogenase</fullName>
    </recommendedName>
</protein>
<organism evidence="1">
    <name type="scientific">Strombidium inclinatum</name>
    <dbReference type="NCBI Taxonomy" id="197538"/>
    <lineage>
        <taxon>Eukaryota</taxon>
        <taxon>Sar</taxon>
        <taxon>Alveolata</taxon>
        <taxon>Ciliophora</taxon>
        <taxon>Intramacronucleata</taxon>
        <taxon>Spirotrichea</taxon>
        <taxon>Oligotrichia</taxon>
        <taxon>Strombidiidae</taxon>
        <taxon>Strombidium</taxon>
    </lineage>
</organism>